<accession>A0A8S3RZ63</accession>
<dbReference type="OrthoDB" id="8960811at2759"/>
<dbReference type="CDD" id="cd09275">
    <property type="entry name" value="RNase_HI_RT_DIRS1"/>
    <property type="match status" value="1"/>
</dbReference>
<dbReference type="GO" id="GO:0004519">
    <property type="term" value="F:endonuclease activity"/>
    <property type="evidence" value="ECO:0007669"/>
    <property type="project" value="UniProtKB-KW"/>
</dbReference>
<dbReference type="Gene3D" id="1.10.150.130">
    <property type="match status" value="1"/>
</dbReference>
<evidence type="ECO:0000256" key="7">
    <source>
        <dbReference type="ARBA" id="ARBA00023125"/>
    </source>
</evidence>
<keyword evidence="5" id="KW-0378">Hydrolase</keyword>
<dbReference type="GO" id="GO:0016787">
    <property type="term" value="F:hydrolase activity"/>
    <property type="evidence" value="ECO:0007669"/>
    <property type="project" value="UniProtKB-KW"/>
</dbReference>
<dbReference type="SUPFAM" id="SSF47823">
    <property type="entry name" value="lambda integrase-like, N-terminal domain"/>
    <property type="match status" value="1"/>
</dbReference>
<dbReference type="EMBL" id="CAJPWZ010001218">
    <property type="protein sequence ID" value="CAG2210061.1"/>
    <property type="molecule type" value="Genomic_DNA"/>
</dbReference>
<proteinExistence type="predicted"/>
<dbReference type="SUPFAM" id="SSF56672">
    <property type="entry name" value="DNA/RNA polymerases"/>
    <property type="match status" value="1"/>
</dbReference>
<evidence type="ECO:0000256" key="2">
    <source>
        <dbReference type="ARBA" id="ARBA00022695"/>
    </source>
</evidence>
<keyword evidence="3" id="KW-0540">Nuclease</keyword>
<keyword evidence="4" id="KW-0255">Endonuclease</keyword>
<dbReference type="Pfam" id="PF17917">
    <property type="entry name" value="RT_RNaseH"/>
    <property type="match status" value="1"/>
</dbReference>
<keyword evidence="6" id="KW-0695">RNA-directed DNA polymerase</keyword>
<comment type="caution">
    <text evidence="9">The sequence shown here is derived from an EMBL/GenBank/DDBJ whole genome shotgun (WGS) entry which is preliminary data.</text>
</comment>
<protein>
    <recommendedName>
        <fullName evidence="8">Reverse transcriptase RNase H-like domain-containing protein</fullName>
    </recommendedName>
</protein>
<evidence type="ECO:0000256" key="4">
    <source>
        <dbReference type="ARBA" id="ARBA00022759"/>
    </source>
</evidence>
<evidence type="ECO:0000256" key="5">
    <source>
        <dbReference type="ARBA" id="ARBA00022801"/>
    </source>
</evidence>
<dbReference type="PANTHER" id="PTHR35617">
    <property type="entry name" value="PHAGE_INTEGRASE DOMAIN-CONTAINING PROTEIN"/>
    <property type="match status" value="1"/>
</dbReference>
<evidence type="ECO:0000313" key="10">
    <source>
        <dbReference type="Proteomes" id="UP000683360"/>
    </source>
</evidence>
<dbReference type="GO" id="GO:0003964">
    <property type="term" value="F:RNA-directed DNA polymerase activity"/>
    <property type="evidence" value="ECO:0007669"/>
    <property type="project" value="UniProtKB-KW"/>
</dbReference>
<dbReference type="InterPro" id="IPR041373">
    <property type="entry name" value="RT_RNaseH"/>
</dbReference>
<sequence length="375" mass="43015">MLISNQMKGDLEWWVANVSTELRHISHGSPQIVIQTDASLLGWGGILSDNEIGGRWTDEESKNHINYLEILAIYFTLKSFLHLIINKHVKVLTDNTTAVAYISNMGGTKSIDCNTISRQIWLFCKDNDIWLTCTHIAGKENLADKKSREFDDKLEWKLKVCLFVSSFQFIEPVHFQNQRGRCKRSSNSSILADTNLVSETNAVVNRQSNRSSKEQEDFESSSRSTICSSFTQENETNCMSSVRSSFRERGFSKETTHILMSSWKSSTKKQYQVYIRKWFKYCNKKQINCFQISVGTVLEFFTTLFKEGNLGYSSLNLARGALSSLGLTIDSIPVGRHAMVIRYMKGIFNLRPPRPRYESTWDVSKVLHFCVAYHQ</sequence>
<reference evidence="9" key="1">
    <citation type="submission" date="2021-03" db="EMBL/GenBank/DDBJ databases">
        <authorList>
            <person name="Bekaert M."/>
        </authorList>
    </citation>
    <scope>NUCLEOTIDE SEQUENCE</scope>
</reference>
<name>A0A8S3RZ63_MYTED</name>
<dbReference type="InterPro" id="IPR010998">
    <property type="entry name" value="Integrase_recombinase_N"/>
</dbReference>
<keyword evidence="7" id="KW-0238">DNA-binding</keyword>
<dbReference type="AlphaFoldDB" id="A0A8S3RZ63"/>
<dbReference type="Proteomes" id="UP000683360">
    <property type="component" value="Unassembled WGS sequence"/>
</dbReference>
<dbReference type="InterPro" id="IPR043502">
    <property type="entry name" value="DNA/RNA_pol_sf"/>
</dbReference>
<gene>
    <name evidence="9" type="ORF">MEDL_24080</name>
</gene>
<evidence type="ECO:0000256" key="1">
    <source>
        <dbReference type="ARBA" id="ARBA00022679"/>
    </source>
</evidence>
<dbReference type="GO" id="GO:0003677">
    <property type="term" value="F:DNA binding"/>
    <property type="evidence" value="ECO:0007669"/>
    <property type="project" value="UniProtKB-KW"/>
</dbReference>
<evidence type="ECO:0000259" key="8">
    <source>
        <dbReference type="Pfam" id="PF17917"/>
    </source>
</evidence>
<keyword evidence="1" id="KW-0808">Transferase</keyword>
<keyword evidence="10" id="KW-1185">Reference proteome</keyword>
<dbReference type="PANTHER" id="PTHR35617:SF3">
    <property type="entry name" value="CORE-BINDING (CB) DOMAIN-CONTAINING PROTEIN"/>
    <property type="match status" value="1"/>
</dbReference>
<evidence type="ECO:0000256" key="3">
    <source>
        <dbReference type="ARBA" id="ARBA00022722"/>
    </source>
</evidence>
<feature type="domain" description="Reverse transcriptase RNase H-like" evidence="8">
    <location>
        <begin position="31"/>
        <end position="100"/>
    </location>
</feature>
<keyword evidence="2" id="KW-0548">Nucleotidyltransferase</keyword>
<organism evidence="9 10">
    <name type="scientific">Mytilus edulis</name>
    <name type="common">Blue mussel</name>
    <dbReference type="NCBI Taxonomy" id="6550"/>
    <lineage>
        <taxon>Eukaryota</taxon>
        <taxon>Metazoa</taxon>
        <taxon>Spiralia</taxon>
        <taxon>Lophotrochozoa</taxon>
        <taxon>Mollusca</taxon>
        <taxon>Bivalvia</taxon>
        <taxon>Autobranchia</taxon>
        <taxon>Pteriomorphia</taxon>
        <taxon>Mytilida</taxon>
        <taxon>Mytiloidea</taxon>
        <taxon>Mytilidae</taxon>
        <taxon>Mytilinae</taxon>
        <taxon>Mytilus</taxon>
    </lineage>
</organism>
<evidence type="ECO:0000256" key="6">
    <source>
        <dbReference type="ARBA" id="ARBA00022918"/>
    </source>
</evidence>
<evidence type="ECO:0000313" key="9">
    <source>
        <dbReference type="EMBL" id="CAG2210061.1"/>
    </source>
</evidence>